<dbReference type="GO" id="GO:0005739">
    <property type="term" value="C:mitochondrion"/>
    <property type="evidence" value="ECO:0007669"/>
    <property type="project" value="UniProtKB-SubCell"/>
</dbReference>
<dbReference type="EMBL" id="KJ534388">
    <property type="protein sequence ID" value="AHZ64882.1"/>
    <property type="molecule type" value="mRNA"/>
</dbReference>
<keyword evidence="5" id="KW-0143">Chaperone</keyword>
<evidence type="ECO:0000256" key="4">
    <source>
        <dbReference type="ARBA" id="ARBA00023128"/>
    </source>
</evidence>
<keyword evidence="3" id="KW-0809">Transit peptide</keyword>
<name>A0A059UDW9_TETCI</name>
<dbReference type="SUPFAM" id="SSF160909">
    <property type="entry name" value="ATP12-like"/>
    <property type="match status" value="1"/>
</dbReference>
<dbReference type="Pfam" id="PF07542">
    <property type="entry name" value="ATP12"/>
    <property type="match status" value="1"/>
</dbReference>
<proteinExistence type="evidence at transcript level"/>
<evidence type="ECO:0000256" key="1">
    <source>
        <dbReference type="ARBA" id="ARBA00004173"/>
    </source>
</evidence>
<evidence type="ECO:0000256" key="5">
    <source>
        <dbReference type="ARBA" id="ARBA00023186"/>
    </source>
</evidence>
<dbReference type="PANTHER" id="PTHR21013:SF10">
    <property type="entry name" value="ATP SYNTHASE MITOCHONDRIAL F1 COMPLEX ASSEMBLY FACTOR 2"/>
    <property type="match status" value="1"/>
</dbReference>
<dbReference type="PANTHER" id="PTHR21013">
    <property type="entry name" value="ATP SYNTHASE MITOCHONDRIAL F1 COMPLEX ASSEMBLY FACTOR 2/ATP12 PROTEIN, MITOCHONDRIAL PRECURSOR"/>
    <property type="match status" value="1"/>
</dbReference>
<reference evidence="6" key="1">
    <citation type="submission" date="2014-03" db="EMBL/GenBank/DDBJ databases">
        <title>Cloning, sequence analysis and expression of ATP synthase subunit alpha, mitochondrial-like in carmine spider mite.</title>
        <authorList>
            <person name="Luo Y.J."/>
            <person name="Ni N."/>
            <person name="Xie D.Y."/>
            <person name="Zheng K.Y."/>
        </authorList>
    </citation>
    <scope>NUCLEOTIDE SEQUENCE</scope>
</reference>
<evidence type="ECO:0000256" key="2">
    <source>
        <dbReference type="ARBA" id="ARBA00008231"/>
    </source>
</evidence>
<comment type="subcellular location">
    <subcellularLocation>
        <location evidence="1">Mitochondrion</location>
    </subcellularLocation>
</comment>
<dbReference type="InterPro" id="IPR042272">
    <property type="entry name" value="ATP12_ATP_synth-F1-assembly_N"/>
</dbReference>
<sequence>MGFLQSQSRFILVLQKKRFFEIHKAFYSTNRKRFYKDVSVINNDGLYEICLDGKRIKTPFNNVVQVKSHYLALMLANEWKYQKDTIKSYEMHLTNLTNCAIDNPENHTKESLTRSILEFLTTDTICFRFREPIDLYKLQSQRWDPIIHWLKNRYDCQVPLTEDVFLPPIPKHTESTIQRHLHSYDLWSLFGIQSIAESLKSVILALALIDKHVPVSEAVSLSRLELEYQTSIWGNVEWAHTIELMMTRARVSAALLFVFANSESFTSVSKRSISEI</sequence>
<evidence type="ECO:0000313" key="6">
    <source>
        <dbReference type="EMBL" id="AHZ64882.1"/>
    </source>
</evidence>
<dbReference type="GO" id="GO:0033615">
    <property type="term" value="P:mitochondrial proton-transporting ATP synthase complex assembly"/>
    <property type="evidence" value="ECO:0007669"/>
    <property type="project" value="TreeGrafter"/>
</dbReference>
<organism evidence="6">
    <name type="scientific">Tetranychus cinnabarinus</name>
    <name type="common">Carmine spider mite</name>
    <name type="synonym">Acarus cinnabarinus</name>
    <dbReference type="NCBI Taxonomy" id="93129"/>
    <lineage>
        <taxon>Eukaryota</taxon>
        <taxon>Metazoa</taxon>
        <taxon>Ecdysozoa</taxon>
        <taxon>Arthropoda</taxon>
        <taxon>Chelicerata</taxon>
        <taxon>Arachnida</taxon>
        <taxon>Acari</taxon>
        <taxon>Acariformes</taxon>
        <taxon>Trombidiformes</taxon>
        <taxon>Prostigmata</taxon>
        <taxon>Eleutherengona</taxon>
        <taxon>Raphignathae</taxon>
        <taxon>Tetranychoidea</taxon>
        <taxon>Tetranychidae</taxon>
        <taxon>Tetranychus</taxon>
    </lineage>
</organism>
<keyword evidence="4" id="KW-0496">Mitochondrion</keyword>
<dbReference type="Gene3D" id="1.10.3580.10">
    <property type="entry name" value="ATP12 ATPase"/>
    <property type="match status" value="1"/>
</dbReference>
<protein>
    <submittedName>
        <fullName evidence="6">ATP synthase subunit gamma</fullName>
    </submittedName>
</protein>
<dbReference type="AlphaFoldDB" id="A0A059UDW9"/>
<evidence type="ECO:0000256" key="3">
    <source>
        <dbReference type="ARBA" id="ARBA00022946"/>
    </source>
</evidence>
<dbReference type="InterPro" id="IPR023335">
    <property type="entry name" value="ATP12_ortho_dom_sf"/>
</dbReference>
<accession>A0A059UDW9</accession>
<dbReference type="InterPro" id="IPR011419">
    <property type="entry name" value="ATP12_ATP_synth-F1-assembly"/>
</dbReference>
<dbReference type="Gene3D" id="3.30.2180.10">
    <property type="entry name" value="ATP12-like"/>
    <property type="match status" value="1"/>
</dbReference>
<comment type="similarity">
    <text evidence="2">Belongs to the ATP12 family.</text>
</comment>